<dbReference type="InterPro" id="IPR051783">
    <property type="entry name" value="NAD(P)-dependent_oxidoreduct"/>
</dbReference>
<evidence type="ECO:0000259" key="1">
    <source>
        <dbReference type="Pfam" id="PF04321"/>
    </source>
</evidence>
<dbReference type="InterPro" id="IPR036291">
    <property type="entry name" value="NAD(P)-bd_dom_sf"/>
</dbReference>
<name>A0ABS3U6F6_9ACTN</name>
<dbReference type="PANTHER" id="PTHR48079">
    <property type="entry name" value="PROTEIN YEEZ"/>
    <property type="match status" value="1"/>
</dbReference>
<feature type="domain" description="RmlD-like substrate binding" evidence="1">
    <location>
        <begin position="84"/>
        <end position="168"/>
    </location>
</feature>
<reference evidence="2 3" key="1">
    <citation type="submission" date="2021-03" db="EMBL/GenBank/DDBJ databases">
        <title>Glycomyces sp. nov., a novel actinomycete isolated from soil.</title>
        <authorList>
            <person name="Yang X."/>
            <person name="Xu X."/>
        </authorList>
    </citation>
    <scope>NUCLEOTIDE SEQUENCE [LARGE SCALE GENOMIC DNA]</scope>
    <source>
        <strain evidence="2 3">NEAU-S30</strain>
    </source>
</reference>
<dbReference type="PANTHER" id="PTHR48079:SF6">
    <property type="entry name" value="NAD(P)-BINDING DOMAIN-CONTAINING PROTEIN-RELATED"/>
    <property type="match status" value="1"/>
</dbReference>
<dbReference type="Proteomes" id="UP000681341">
    <property type="component" value="Unassembled WGS sequence"/>
</dbReference>
<organism evidence="2 3">
    <name type="scientific">Glycomyces niveus</name>
    <dbReference type="NCBI Taxonomy" id="2820287"/>
    <lineage>
        <taxon>Bacteria</taxon>
        <taxon>Bacillati</taxon>
        <taxon>Actinomycetota</taxon>
        <taxon>Actinomycetes</taxon>
        <taxon>Glycomycetales</taxon>
        <taxon>Glycomycetaceae</taxon>
        <taxon>Glycomyces</taxon>
    </lineage>
</organism>
<dbReference type="EMBL" id="JAGFNP010000009">
    <property type="protein sequence ID" value="MBO3734362.1"/>
    <property type="molecule type" value="Genomic_DNA"/>
</dbReference>
<evidence type="ECO:0000313" key="3">
    <source>
        <dbReference type="Proteomes" id="UP000681341"/>
    </source>
</evidence>
<gene>
    <name evidence="2" type="ORF">J5V16_16150</name>
</gene>
<sequence>MTDNRDAPVLLFGCGKVGTRLGEALVESGRPVFAVRRDAAALPDSFTGIALDYRRPFNAALPAVDSMVVTLTPDRSDSPDLVTPLRRLAKALPALPQRVILVSSTRVFDGDPGLRTLTEDDAPNPASPRAQALLDSENEARRLFGAVVLRPAGIYGPGREHLIRQVARGVPIDRARRTNRIHESDLVRALHELLRTPTPPMTMHATDDHPATSGEVADHIARLLQVPPPPALPTDPSGHVLSGERLATLLGPLLYPDYRAGYDAIIAAAGPERWRD</sequence>
<proteinExistence type="predicted"/>
<evidence type="ECO:0000313" key="2">
    <source>
        <dbReference type="EMBL" id="MBO3734362.1"/>
    </source>
</evidence>
<dbReference type="InterPro" id="IPR029903">
    <property type="entry name" value="RmlD-like-bd"/>
</dbReference>
<accession>A0ABS3U6F6</accession>
<protein>
    <submittedName>
        <fullName evidence="2">Sugar nucleotide-binding protein</fullName>
    </submittedName>
</protein>
<comment type="caution">
    <text evidence="2">The sequence shown here is derived from an EMBL/GenBank/DDBJ whole genome shotgun (WGS) entry which is preliminary data.</text>
</comment>
<dbReference type="RefSeq" id="WP_208497474.1">
    <property type="nucleotide sequence ID" value="NZ_JAGFNP010000009.1"/>
</dbReference>
<dbReference type="SUPFAM" id="SSF51735">
    <property type="entry name" value="NAD(P)-binding Rossmann-fold domains"/>
    <property type="match status" value="1"/>
</dbReference>
<dbReference type="Gene3D" id="3.40.50.720">
    <property type="entry name" value="NAD(P)-binding Rossmann-like Domain"/>
    <property type="match status" value="1"/>
</dbReference>
<keyword evidence="3" id="KW-1185">Reference proteome</keyword>
<dbReference type="Pfam" id="PF04321">
    <property type="entry name" value="RmlD_sub_bind"/>
    <property type="match status" value="1"/>
</dbReference>